<protein>
    <submittedName>
        <fullName evidence="2">Uncharacterized protein</fullName>
    </submittedName>
</protein>
<dbReference type="EMBL" id="UINC01036877">
    <property type="protein sequence ID" value="SVB31507.1"/>
    <property type="molecule type" value="Genomic_DNA"/>
</dbReference>
<feature type="compositionally biased region" description="Low complexity" evidence="1">
    <location>
        <begin position="26"/>
        <end position="43"/>
    </location>
</feature>
<evidence type="ECO:0000313" key="2">
    <source>
        <dbReference type="EMBL" id="SVB31507.1"/>
    </source>
</evidence>
<gene>
    <name evidence="2" type="ORF">METZ01_LOCUS184361</name>
</gene>
<sequence>MKKILFLSLSIFLSVTIISCAKKDNSSSSSSSTDNLDTSNSDNICQTEGSTSRNVSLVVTPTLSRHSEQTGRVLYVDKSALSQYQRDDYLMMDPYSSNYFFCGNIGGGMKGVPDNCDEVDLGDSGPILG</sequence>
<dbReference type="AlphaFoldDB" id="A0A382D1Q8"/>
<proteinExistence type="predicted"/>
<feature type="non-terminal residue" evidence="2">
    <location>
        <position position="129"/>
    </location>
</feature>
<dbReference type="PROSITE" id="PS51257">
    <property type="entry name" value="PROKAR_LIPOPROTEIN"/>
    <property type="match status" value="1"/>
</dbReference>
<evidence type="ECO:0000256" key="1">
    <source>
        <dbReference type="SAM" id="MobiDB-lite"/>
    </source>
</evidence>
<feature type="region of interest" description="Disordered" evidence="1">
    <location>
        <begin position="23"/>
        <end position="52"/>
    </location>
</feature>
<accession>A0A382D1Q8</accession>
<organism evidence="2">
    <name type="scientific">marine metagenome</name>
    <dbReference type="NCBI Taxonomy" id="408172"/>
    <lineage>
        <taxon>unclassified sequences</taxon>
        <taxon>metagenomes</taxon>
        <taxon>ecological metagenomes</taxon>
    </lineage>
</organism>
<name>A0A382D1Q8_9ZZZZ</name>
<reference evidence="2" key="1">
    <citation type="submission" date="2018-05" db="EMBL/GenBank/DDBJ databases">
        <authorList>
            <person name="Lanie J.A."/>
            <person name="Ng W.-L."/>
            <person name="Kazmierczak K.M."/>
            <person name="Andrzejewski T.M."/>
            <person name="Davidsen T.M."/>
            <person name="Wayne K.J."/>
            <person name="Tettelin H."/>
            <person name="Glass J.I."/>
            <person name="Rusch D."/>
            <person name="Podicherti R."/>
            <person name="Tsui H.-C.T."/>
            <person name="Winkler M.E."/>
        </authorList>
    </citation>
    <scope>NUCLEOTIDE SEQUENCE</scope>
</reference>